<comment type="caution">
    <text evidence="2">The sequence shown here is derived from an EMBL/GenBank/DDBJ whole genome shotgun (WGS) entry which is preliminary data.</text>
</comment>
<keyword evidence="2" id="KW-0378">Hydrolase</keyword>
<accession>A0ABV5JZ29</accession>
<feature type="domain" description="SGNH hydrolase-type esterase" evidence="1">
    <location>
        <begin position="55"/>
        <end position="233"/>
    </location>
</feature>
<dbReference type="Proteomes" id="UP001589665">
    <property type="component" value="Unassembled WGS sequence"/>
</dbReference>
<dbReference type="GO" id="GO:0016787">
    <property type="term" value="F:hydrolase activity"/>
    <property type="evidence" value="ECO:0007669"/>
    <property type="project" value="UniProtKB-KW"/>
</dbReference>
<name>A0ABV5JZ29_9FLAO</name>
<reference evidence="2 3" key="1">
    <citation type="submission" date="2024-09" db="EMBL/GenBank/DDBJ databases">
        <authorList>
            <person name="Sun Q."/>
            <person name="Mori K."/>
        </authorList>
    </citation>
    <scope>NUCLEOTIDE SEQUENCE [LARGE SCALE GENOMIC DNA]</scope>
    <source>
        <strain evidence="2 3">JCM 13034</strain>
    </source>
</reference>
<dbReference type="Gene3D" id="3.40.50.1110">
    <property type="entry name" value="SGNH hydrolase"/>
    <property type="match status" value="1"/>
</dbReference>
<evidence type="ECO:0000313" key="2">
    <source>
        <dbReference type="EMBL" id="MFB9271661.1"/>
    </source>
</evidence>
<dbReference type="InterPro" id="IPR013830">
    <property type="entry name" value="SGNH_hydro"/>
</dbReference>
<evidence type="ECO:0000259" key="1">
    <source>
        <dbReference type="Pfam" id="PF13472"/>
    </source>
</evidence>
<dbReference type="InterPro" id="IPR036514">
    <property type="entry name" value="SGNH_hydro_sf"/>
</dbReference>
<dbReference type="EMBL" id="JBHMDX010000006">
    <property type="protein sequence ID" value="MFB9271661.1"/>
    <property type="molecule type" value="Genomic_DNA"/>
</dbReference>
<sequence>MTQIKIMLMLFLAVISCNEKSKKIELFETEVPLTEIEITSEMDPESNTTKNYLTLGDSYTIGQSVPENNRFPVQLVNDLNTKEYNYNAPRIIARTGWTTGELKNAILQENISKNYDLVTLLIGVNNQYRGNSIDVFRTEFIELLNLAISFAGNNTKNVIVVSIPDWAVSPFAAGRDLNKISKEIDLFNAVKKEETLKMNIKFVDITTVSRQALNKPEYFASDGLHFSGAMHQLWVNEIMKLF</sequence>
<evidence type="ECO:0000313" key="3">
    <source>
        <dbReference type="Proteomes" id="UP001589665"/>
    </source>
</evidence>
<dbReference type="SUPFAM" id="SSF52266">
    <property type="entry name" value="SGNH hydrolase"/>
    <property type="match status" value="1"/>
</dbReference>
<dbReference type="PROSITE" id="PS51257">
    <property type="entry name" value="PROKAR_LIPOPROTEIN"/>
    <property type="match status" value="1"/>
</dbReference>
<organism evidence="2 3">
    <name type="scientific">Lutibacter litoralis</name>
    <dbReference type="NCBI Taxonomy" id="321268"/>
    <lineage>
        <taxon>Bacteria</taxon>
        <taxon>Pseudomonadati</taxon>
        <taxon>Bacteroidota</taxon>
        <taxon>Flavobacteriia</taxon>
        <taxon>Flavobacteriales</taxon>
        <taxon>Flavobacteriaceae</taxon>
        <taxon>Lutibacter</taxon>
    </lineage>
</organism>
<gene>
    <name evidence="2" type="ORF">ACFFT3_07145</name>
</gene>
<dbReference type="CDD" id="cd01832">
    <property type="entry name" value="SGNH_hydrolase_like_1"/>
    <property type="match status" value="1"/>
</dbReference>
<dbReference type="Pfam" id="PF13472">
    <property type="entry name" value="Lipase_GDSL_2"/>
    <property type="match status" value="1"/>
</dbReference>
<proteinExistence type="predicted"/>
<keyword evidence="3" id="KW-1185">Reference proteome</keyword>
<protein>
    <submittedName>
        <fullName evidence="2">SGNH/GDSL hydrolase family protein</fullName>
    </submittedName>
</protein>